<dbReference type="RefSeq" id="WP_338504393.1">
    <property type="nucleotide sequence ID" value="NZ_CP145607.1"/>
</dbReference>
<accession>A0ABZ2G3V3</accession>
<evidence type="ECO:0000313" key="4">
    <source>
        <dbReference type="Proteomes" id="UP001382935"/>
    </source>
</evidence>
<dbReference type="Proteomes" id="UP001382935">
    <property type="component" value="Chromosome"/>
</dbReference>
<dbReference type="Pfam" id="PF06667">
    <property type="entry name" value="PspB"/>
    <property type="match status" value="1"/>
</dbReference>
<name>A0ABZ2G3V3_9SPHN</name>
<sequence length="111" mass="12932">MEEVIIPVLVVGMLFIGLPWLIMHYITRWKTAATLTGGDERMLEELHDLARRLDDRMCSIERIMTAENPNWRQQCAPEQQSLSDNSARGLDMDLDAEFARLAERSRMREVR</sequence>
<keyword evidence="2" id="KW-0472">Membrane</keyword>
<feature type="region of interest" description="Disordered" evidence="1">
    <location>
        <begin position="69"/>
        <end position="88"/>
    </location>
</feature>
<dbReference type="NCBIfam" id="TIGR02976">
    <property type="entry name" value="phageshock_pspB"/>
    <property type="match status" value="1"/>
</dbReference>
<evidence type="ECO:0000256" key="2">
    <source>
        <dbReference type="SAM" id="Phobius"/>
    </source>
</evidence>
<evidence type="ECO:0000313" key="3">
    <source>
        <dbReference type="EMBL" id="WWM71099.1"/>
    </source>
</evidence>
<proteinExistence type="predicted"/>
<gene>
    <name evidence="3" type="primary">pspB</name>
    <name evidence="3" type="ORF">V6R86_10540</name>
</gene>
<protein>
    <submittedName>
        <fullName evidence="3">Envelope stress response membrane protein PspB</fullName>
    </submittedName>
</protein>
<dbReference type="EMBL" id="CP145607">
    <property type="protein sequence ID" value="WWM71099.1"/>
    <property type="molecule type" value="Genomic_DNA"/>
</dbReference>
<evidence type="ECO:0000256" key="1">
    <source>
        <dbReference type="SAM" id="MobiDB-lite"/>
    </source>
</evidence>
<feature type="compositionally biased region" description="Polar residues" evidence="1">
    <location>
        <begin position="69"/>
        <end position="86"/>
    </location>
</feature>
<reference evidence="3 4" key="1">
    <citation type="submission" date="2024-02" db="EMBL/GenBank/DDBJ databases">
        <title>Full genome sequence of Sphingomonas kaistensis.</title>
        <authorList>
            <person name="Poletto B.L."/>
            <person name="Silva G."/>
            <person name="Galante D."/>
            <person name="Campos K.R."/>
            <person name="Santos M.B.N."/>
            <person name="Sacchi C.T."/>
        </authorList>
    </citation>
    <scope>NUCLEOTIDE SEQUENCE [LARGE SCALE GENOMIC DNA]</scope>
    <source>
        <strain evidence="3 4">MA4R</strain>
    </source>
</reference>
<keyword evidence="2" id="KW-1133">Transmembrane helix</keyword>
<dbReference type="InterPro" id="IPR009554">
    <property type="entry name" value="Phageshock_PspB"/>
</dbReference>
<keyword evidence="2" id="KW-0812">Transmembrane</keyword>
<feature type="transmembrane region" description="Helical" evidence="2">
    <location>
        <begin position="6"/>
        <end position="26"/>
    </location>
</feature>
<keyword evidence="4" id="KW-1185">Reference proteome</keyword>
<organism evidence="3 4">
    <name type="scientific">Sphingomonas kaistensis</name>
    <dbReference type="NCBI Taxonomy" id="298708"/>
    <lineage>
        <taxon>Bacteria</taxon>
        <taxon>Pseudomonadati</taxon>
        <taxon>Pseudomonadota</taxon>
        <taxon>Alphaproteobacteria</taxon>
        <taxon>Sphingomonadales</taxon>
        <taxon>Sphingomonadaceae</taxon>
        <taxon>Sphingomonas</taxon>
    </lineage>
</organism>